<accession>A0A9X0R5F1</accession>
<evidence type="ECO:0000313" key="1">
    <source>
        <dbReference type="EMBL" id="MBC4018722.1"/>
    </source>
</evidence>
<gene>
    <name evidence="1" type="ORF">H7965_26025</name>
</gene>
<dbReference type="RefSeq" id="WP_186773464.1">
    <property type="nucleotide sequence ID" value="NZ_JACOMF010000074.1"/>
</dbReference>
<comment type="caution">
    <text evidence="1">The sequence shown here is derived from an EMBL/GenBank/DDBJ whole genome shotgun (WGS) entry which is preliminary data.</text>
</comment>
<dbReference type="EMBL" id="JACOMF010000074">
    <property type="protein sequence ID" value="MBC4018722.1"/>
    <property type="molecule type" value="Genomic_DNA"/>
</dbReference>
<dbReference type="AlphaFoldDB" id="A0A9X0R5F1"/>
<sequence>MSASPFTLARDAVVRMHIQDRLFLVCITRPPLAATPEAIFGPGRGLMHAFLTHDAGCDWPDATGVQLMDRALSSDGAAILSFLTLGDALSAQQRLRRAVEA</sequence>
<protein>
    <submittedName>
        <fullName evidence="1">Uncharacterized protein</fullName>
    </submittedName>
</protein>
<proteinExistence type="predicted"/>
<reference evidence="1" key="1">
    <citation type="submission" date="2020-08" db="EMBL/GenBank/DDBJ databases">
        <authorList>
            <person name="Hu Y."/>
            <person name="Nguyen S.V."/>
            <person name="Li F."/>
            <person name="Fanning S."/>
        </authorList>
    </citation>
    <scope>NUCLEOTIDE SEQUENCE</scope>
    <source>
        <strain evidence="1">SYSU D8009</strain>
    </source>
</reference>
<name>A0A9X0R5F1_9PROT</name>
<keyword evidence="2" id="KW-1185">Reference proteome</keyword>
<evidence type="ECO:0000313" key="2">
    <source>
        <dbReference type="Proteomes" id="UP000600101"/>
    </source>
</evidence>
<organism evidence="1 2">
    <name type="scientific">Siccirubricoccus deserti</name>
    <dbReference type="NCBI Taxonomy" id="2013562"/>
    <lineage>
        <taxon>Bacteria</taxon>
        <taxon>Pseudomonadati</taxon>
        <taxon>Pseudomonadota</taxon>
        <taxon>Alphaproteobacteria</taxon>
        <taxon>Acetobacterales</taxon>
        <taxon>Roseomonadaceae</taxon>
        <taxon>Siccirubricoccus</taxon>
    </lineage>
</organism>
<dbReference type="Proteomes" id="UP000600101">
    <property type="component" value="Unassembled WGS sequence"/>
</dbReference>